<evidence type="ECO:0000313" key="3">
    <source>
        <dbReference type="Proteomes" id="UP000298416"/>
    </source>
</evidence>
<sequence length="126" mass="13246">MASNDEICEPNPSNDGGLTPDAPLLARYGGLLAVASAEKAPAADATTPAVKKFKSGRLKLKGLKAVFQQISDHDAAAAGEDPYEPAGQYLVHVEADTLNFSRASFIVPRGGLPFMHLSLMNCTICC</sequence>
<reference evidence="2" key="2">
    <citation type="submission" date="2020-08" db="EMBL/GenBank/DDBJ databases">
        <title>Plant Genome Project.</title>
        <authorList>
            <person name="Zhang R.-G."/>
        </authorList>
    </citation>
    <scope>NUCLEOTIDE SEQUENCE</scope>
    <source>
        <strain evidence="2">Huo1</strain>
        <tissue evidence="2">Leaf</tissue>
    </source>
</reference>
<comment type="caution">
    <text evidence="2">The sequence shown here is derived from an EMBL/GenBank/DDBJ whole genome shotgun (WGS) entry which is preliminary data.</text>
</comment>
<dbReference type="Proteomes" id="UP000298416">
    <property type="component" value="Unassembled WGS sequence"/>
</dbReference>
<dbReference type="EMBL" id="PNBA02000018">
    <property type="protein sequence ID" value="KAG6393020.1"/>
    <property type="molecule type" value="Genomic_DNA"/>
</dbReference>
<dbReference type="AlphaFoldDB" id="A0A8X8WE98"/>
<name>A0A8X8WE98_SALSN</name>
<gene>
    <name evidence="2" type="ORF">SASPL_147250</name>
</gene>
<evidence type="ECO:0000313" key="2">
    <source>
        <dbReference type="EMBL" id="KAG6393020.1"/>
    </source>
</evidence>
<evidence type="ECO:0000256" key="1">
    <source>
        <dbReference type="SAM" id="MobiDB-lite"/>
    </source>
</evidence>
<organism evidence="2">
    <name type="scientific">Salvia splendens</name>
    <name type="common">Scarlet sage</name>
    <dbReference type="NCBI Taxonomy" id="180675"/>
    <lineage>
        <taxon>Eukaryota</taxon>
        <taxon>Viridiplantae</taxon>
        <taxon>Streptophyta</taxon>
        <taxon>Embryophyta</taxon>
        <taxon>Tracheophyta</taxon>
        <taxon>Spermatophyta</taxon>
        <taxon>Magnoliopsida</taxon>
        <taxon>eudicotyledons</taxon>
        <taxon>Gunneridae</taxon>
        <taxon>Pentapetalae</taxon>
        <taxon>asterids</taxon>
        <taxon>lamiids</taxon>
        <taxon>Lamiales</taxon>
        <taxon>Lamiaceae</taxon>
        <taxon>Nepetoideae</taxon>
        <taxon>Mentheae</taxon>
        <taxon>Salviinae</taxon>
        <taxon>Salvia</taxon>
        <taxon>Salvia subgen. Calosphace</taxon>
        <taxon>core Calosphace</taxon>
    </lineage>
</organism>
<feature type="region of interest" description="Disordered" evidence="1">
    <location>
        <begin position="1"/>
        <end position="21"/>
    </location>
</feature>
<protein>
    <submittedName>
        <fullName evidence="2">Uncharacterized protein</fullName>
    </submittedName>
</protein>
<reference evidence="2" key="1">
    <citation type="submission" date="2018-01" db="EMBL/GenBank/DDBJ databases">
        <authorList>
            <person name="Mao J.F."/>
        </authorList>
    </citation>
    <scope>NUCLEOTIDE SEQUENCE</scope>
    <source>
        <strain evidence="2">Huo1</strain>
        <tissue evidence="2">Leaf</tissue>
    </source>
</reference>
<keyword evidence="3" id="KW-1185">Reference proteome</keyword>
<proteinExistence type="predicted"/>
<accession>A0A8X8WE98</accession>